<evidence type="ECO:0000313" key="4">
    <source>
        <dbReference type="WBParaSite" id="DME_0000576201-mRNA-1"/>
    </source>
</evidence>
<name>A0A0N4UEF7_DRAME</name>
<organism evidence="2 4">
    <name type="scientific">Dracunculus medinensis</name>
    <name type="common">Guinea worm</name>
    <dbReference type="NCBI Taxonomy" id="318479"/>
    <lineage>
        <taxon>Eukaryota</taxon>
        <taxon>Metazoa</taxon>
        <taxon>Ecdysozoa</taxon>
        <taxon>Nematoda</taxon>
        <taxon>Chromadorea</taxon>
        <taxon>Rhabditida</taxon>
        <taxon>Spirurina</taxon>
        <taxon>Dracunculoidea</taxon>
        <taxon>Dracunculidae</taxon>
        <taxon>Dracunculus</taxon>
    </lineage>
</organism>
<keyword evidence="3" id="KW-1185">Reference proteome</keyword>
<evidence type="ECO:0000313" key="1">
    <source>
        <dbReference type="EMBL" id="VDN59382.1"/>
    </source>
</evidence>
<dbReference type="EMBL" id="UYYG01001180">
    <property type="protein sequence ID" value="VDN59382.1"/>
    <property type="molecule type" value="Genomic_DNA"/>
</dbReference>
<sequence>MSLFPFDDDRRFYFPVQRYMDRVYDDLMSEFRRSMRTSVMPYWLHQPLLQQCNIGNAVGKVGRSPPACYMWLCANIVEFLSASMQCFFFGLLITCGR</sequence>
<dbReference type="Proteomes" id="UP000038040">
    <property type="component" value="Unplaced"/>
</dbReference>
<gene>
    <name evidence="1" type="ORF">DME_LOCUS9355</name>
</gene>
<accession>A0A0N4UEF7</accession>
<dbReference type="STRING" id="318479.A0A0N4UEF7"/>
<protein>
    <submittedName>
        <fullName evidence="1 4">Uncharacterized protein</fullName>
    </submittedName>
</protein>
<evidence type="ECO:0000313" key="3">
    <source>
        <dbReference type="Proteomes" id="UP000274756"/>
    </source>
</evidence>
<dbReference type="OrthoDB" id="1431247at2759"/>
<reference evidence="1 3" key="2">
    <citation type="submission" date="2018-11" db="EMBL/GenBank/DDBJ databases">
        <authorList>
            <consortium name="Pathogen Informatics"/>
        </authorList>
    </citation>
    <scope>NUCLEOTIDE SEQUENCE [LARGE SCALE GENOMIC DNA]</scope>
</reference>
<dbReference type="WBParaSite" id="DME_0000576201-mRNA-1">
    <property type="protein sequence ID" value="DME_0000576201-mRNA-1"/>
    <property type="gene ID" value="DME_0000576201"/>
</dbReference>
<reference evidence="4" key="1">
    <citation type="submission" date="2017-02" db="UniProtKB">
        <authorList>
            <consortium name="WormBaseParasite"/>
        </authorList>
    </citation>
    <scope>IDENTIFICATION</scope>
</reference>
<dbReference type="AlphaFoldDB" id="A0A0N4UEF7"/>
<dbReference type="Proteomes" id="UP000274756">
    <property type="component" value="Unassembled WGS sequence"/>
</dbReference>
<evidence type="ECO:0000313" key="2">
    <source>
        <dbReference type="Proteomes" id="UP000038040"/>
    </source>
</evidence>
<proteinExistence type="predicted"/>